<dbReference type="PANTHER" id="PTHR47955:SF15">
    <property type="entry name" value="CYTOCHROME P450 71A2-LIKE"/>
    <property type="match status" value="1"/>
</dbReference>
<name>A0A8T0RMC9_PANVG</name>
<reference evidence="8" key="1">
    <citation type="submission" date="2020-05" db="EMBL/GenBank/DDBJ databases">
        <title>WGS assembly of Panicum virgatum.</title>
        <authorList>
            <person name="Lovell J.T."/>
            <person name="Jenkins J."/>
            <person name="Shu S."/>
            <person name="Juenger T.E."/>
            <person name="Schmutz J."/>
        </authorList>
    </citation>
    <scope>NUCLEOTIDE SEQUENCE</scope>
    <source>
        <strain evidence="8">AP13</strain>
    </source>
</reference>
<evidence type="ECO:0000256" key="1">
    <source>
        <dbReference type="ARBA" id="ARBA00010617"/>
    </source>
</evidence>
<gene>
    <name evidence="8" type="ORF">PVAP13_5NG001000</name>
</gene>
<evidence type="ECO:0000256" key="5">
    <source>
        <dbReference type="RuleBase" id="RU000461"/>
    </source>
</evidence>
<protein>
    <recommendedName>
        <fullName evidence="10">Cytochrome P450 71A1</fullName>
    </recommendedName>
</protein>
<keyword evidence="3 4" id="KW-0408">Iron</keyword>
<comment type="caution">
    <text evidence="8">The sequence shown here is derived from an EMBL/GenBank/DDBJ whole genome shotgun (WGS) entry which is preliminary data.</text>
</comment>
<comment type="similarity">
    <text evidence="1 5">Belongs to the cytochrome P450 family.</text>
</comment>
<dbReference type="InterPro" id="IPR001128">
    <property type="entry name" value="Cyt_P450"/>
</dbReference>
<sequence>MGHNGESGGSDDMALLPAAGAALLTVFVLLPLSYLLLLAVNKPASPQRHGGASGHGRRQRLPPSPPGLPLLGHLHLLGSLPHRALQSLARAHGPVMLLLLGCVPTVVVSSAAGAEEVMRARDLAFASRPRSAMAERLMYGRDVAFAPYGDYWRQARRVCVVHLLSARRTRSFRRVREQEAAALVERVRAKAGAAVGLTELLAEYANTVVCRAAFGDESARGLFDGDDRARERIWEVLTGDFQKLMGTEPLGELLPWLGWVDAVRGLEGKITRTFQALDGLLEKVIDDHRRRPPNTDDGDHRDFVDVLLDVHKHDKECGIQLETNEIKAIILDMFGAGTDTTSAVMEWAMAELVTHPRAMRKLQDEIRAAVGSASTGGGGGVDEGRVAQLHYLKAVVKETLRLHAPVPLLVPREPAADAEILGYHVPARTRVVVNAWAIGRDPAAWEDAEEFVPERFSGSAAVDLKGQHMELVPFGAGRRGCPGVGFAEASIEVALASLLYHFDWEAAEGKGSRAGASSLDMSEMNGLSVHIKSGLPLVAKPWIP</sequence>
<dbReference type="SUPFAM" id="SSF48264">
    <property type="entry name" value="Cytochrome P450"/>
    <property type="match status" value="1"/>
</dbReference>
<dbReference type="FunFam" id="1.10.630.10:FF:000079">
    <property type="entry name" value="Cytochrome P450 71A26"/>
    <property type="match status" value="1"/>
</dbReference>
<dbReference type="CDD" id="cd11072">
    <property type="entry name" value="CYP71-like"/>
    <property type="match status" value="1"/>
</dbReference>
<keyword evidence="7" id="KW-1133">Transmembrane helix</keyword>
<dbReference type="GO" id="GO:0020037">
    <property type="term" value="F:heme binding"/>
    <property type="evidence" value="ECO:0007669"/>
    <property type="project" value="InterPro"/>
</dbReference>
<keyword evidence="4 5" id="KW-0349">Heme</keyword>
<dbReference type="InterPro" id="IPR017972">
    <property type="entry name" value="Cyt_P450_CS"/>
</dbReference>
<dbReference type="GO" id="GO:0005506">
    <property type="term" value="F:iron ion binding"/>
    <property type="evidence" value="ECO:0007669"/>
    <property type="project" value="InterPro"/>
</dbReference>
<evidence type="ECO:0000313" key="8">
    <source>
        <dbReference type="EMBL" id="KAG2586028.1"/>
    </source>
</evidence>
<dbReference type="GO" id="GO:0016705">
    <property type="term" value="F:oxidoreductase activity, acting on paired donors, with incorporation or reduction of molecular oxygen"/>
    <property type="evidence" value="ECO:0007669"/>
    <property type="project" value="InterPro"/>
</dbReference>
<dbReference type="Proteomes" id="UP000823388">
    <property type="component" value="Chromosome 5N"/>
</dbReference>
<dbReference type="PRINTS" id="PR00385">
    <property type="entry name" value="P450"/>
</dbReference>
<accession>A0A8T0RMC9</accession>
<comment type="cofactor">
    <cofactor evidence="4">
        <name>heme</name>
        <dbReference type="ChEBI" id="CHEBI:30413"/>
    </cofactor>
</comment>
<feature type="binding site" description="axial binding residue" evidence="4">
    <location>
        <position position="481"/>
    </location>
    <ligand>
        <name>heme</name>
        <dbReference type="ChEBI" id="CHEBI:30413"/>
    </ligand>
    <ligandPart>
        <name>Fe</name>
        <dbReference type="ChEBI" id="CHEBI:18248"/>
    </ligandPart>
</feature>
<dbReference type="InterPro" id="IPR002401">
    <property type="entry name" value="Cyt_P450_E_grp-I"/>
</dbReference>
<dbReference type="PRINTS" id="PR00463">
    <property type="entry name" value="EP450I"/>
</dbReference>
<dbReference type="AlphaFoldDB" id="A0A8T0RMC9"/>
<dbReference type="EMBL" id="CM029046">
    <property type="protein sequence ID" value="KAG2586028.1"/>
    <property type="molecule type" value="Genomic_DNA"/>
</dbReference>
<evidence type="ECO:0000313" key="9">
    <source>
        <dbReference type="Proteomes" id="UP000823388"/>
    </source>
</evidence>
<evidence type="ECO:0000256" key="6">
    <source>
        <dbReference type="SAM" id="MobiDB-lite"/>
    </source>
</evidence>
<evidence type="ECO:0008006" key="10">
    <source>
        <dbReference type="Google" id="ProtNLM"/>
    </source>
</evidence>
<evidence type="ECO:0000256" key="3">
    <source>
        <dbReference type="ARBA" id="ARBA00023004"/>
    </source>
</evidence>
<dbReference type="GO" id="GO:0004497">
    <property type="term" value="F:monooxygenase activity"/>
    <property type="evidence" value="ECO:0007669"/>
    <property type="project" value="UniProtKB-KW"/>
</dbReference>
<dbReference type="Gene3D" id="1.10.630.10">
    <property type="entry name" value="Cytochrome P450"/>
    <property type="match status" value="1"/>
</dbReference>
<dbReference type="PANTHER" id="PTHR47955">
    <property type="entry name" value="CYTOCHROME P450 FAMILY 71 PROTEIN"/>
    <property type="match status" value="1"/>
</dbReference>
<proteinExistence type="inferred from homology"/>
<dbReference type="Pfam" id="PF00067">
    <property type="entry name" value="p450"/>
    <property type="match status" value="1"/>
</dbReference>
<evidence type="ECO:0000256" key="2">
    <source>
        <dbReference type="ARBA" id="ARBA00022723"/>
    </source>
</evidence>
<keyword evidence="7" id="KW-0812">Transmembrane</keyword>
<dbReference type="OrthoDB" id="781802at2759"/>
<keyword evidence="2 4" id="KW-0479">Metal-binding</keyword>
<dbReference type="PROSITE" id="PS00086">
    <property type="entry name" value="CYTOCHROME_P450"/>
    <property type="match status" value="1"/>
</dbReference>
<organism evidence="8 9">
    <name type="scientific">Panicum virgatum</name>
    <name type="common">Blackwell switchgrass</name>
    <dbReference type="NCBI Taxonomy" id="38727"/>
    <lineage>
        <taxon>Eukaryota</taxon>
        <taxon>Viridiplantae</taxon>
        <taxon>Streptophyta</taxon>
        <taxon>Embryophyta</taxon>
        <taxon>Tracheophyta</taxon>
        <taxon>Spermatophyta</taxon>
        <taxon>Magnoliopsida</taxon>
        <taxon>Liliopsida</taxon>
        <taxon>Poales</taxon>
        <taxon>Poaceae</taxon>
        <taxon>PACMAD clade</taxon>
        <taxon>Panicoideae</taxon>
        <taxon>Panicodae</taxon>
        <taxon>Paniceae</taxon>
        <taxon>Panicinae</taxon>
        <taxon>Panicum</taxon>
        <taxon>Panicum sect. Hiantes</taxon>
    </lineage>
</organism>
<feature type="transmembrane region" description="Helical" evidence="7">
    <location>
        <begin position="95"/>
        <end position="114"/>
    </location>
</feature>
<keyword evidence="5" id="KW-0503">Monooxygenase</keyword>
<evidence type="ECO:0000256" key="7">
    <source>
        <dbReference type="SAM" id="Phobius"/>
    </source>
</evidence>
<keyword evidence="5" id="KW-0560">Oxidoreductase</keyword>
<feature type="region of interest" description="Disordered" evidence="6">
    <location>
        <begin position="44"/>
        <end position="65"/>
    </location>
</feature>
<keyword evidence="9" id="KW-1185">Reference proteome</keyword>
<feature type="transmembrane region" description="Helical" evidence="7">
    <location>
        <begin position="20"/>
        <end position="40"/>
    </location>
</feature>
<evidence type="ECO:0000256" key="4">
    <source>
        <dbReference type="PIRSR" id="PIRSR602401-1"/>
    </source>
</evidence>
<keyword evidence="7" id="KW-0472">Membrane</keyword>
<dbReference type="InterPro" id="IPR036396">
    <property type="entry name" value="Cyt_P450_sf"/>
</dbReference>